<organism evidence="2">
    <name type="scientific">Rhizophora mucronata</name>
    <name type="common">Asiatic mangrove</name>
    <dbReference type="NCBI Taxonomy" id="61149"/>
    <lineage>
        <taxon>Eukaryota</taxon>
        <taxon>Viridiplantae</taxon>
        <taxon>Streptophyta</taxon>
        <taxon>Embryophyta</taxon>
        <taxon>Tracheophyta</taxon>
        <taxon>Spermatophyta</taxon>
        <taxon>Magnoliopsida</taxon>
        <taxon>eudicotyledons</taxon>
        <taxon>Gunneridae</taxon>
        <taxon>Pentapetalae</taxon>
        <taxon>rosids</taxon>
        <taxon>fabids</taxon>
        <taxon>Malpighiales</taxon>
        <taxon>Rhizophoraceae</taxon>
        <taxon>Rhizophora</taxon>
    </lineage>
</organism>
<feature type="region of interest" description="Disordered" evidence="1">
    <location>
        <begin position="1"/>
        <end position="22"/>
    </location>
</feature>
<accession>A0A2P2Q6H6</accession>
<dbReference type="AlphaFoldDB" id="A0A2P2Q6H6"/>
<proteinExistence type="predicted"/>
<name>A0A2P2Q6H6_RHIMU</name>
<sequence>MLQDQTSPTHMLSSIEGWTNSP</sequence>
<evidence type="ECO:0000313" key="2">
    <source>
        <dbReference type="EMBL" id="MBX62592.1"/>
    </source>
</evidence>
<reference evidence="2" key="1">
    <citation type="submission" date="2018-02" db="EMBL/GenBank/DDBJ databases">
        <title>Rhizophora mucronata_Transcriptome.</title>
        <authorList>
            <person name="Meera S.P."/>
            <person name="Sreeshan A."/>
            <person name="Augustine A."/>
        </authorList>
    </citation>
    <scope>NUCLEOTIDE SEQUENCE</scope>
    <source>
        <tissue evidence="2">Leaf</tissue>
    </source>
</reference>
<dbReference type="EMBL" id="GGEC01082108">
    <property type="protein sequence ID" value="MBX62592.1"/>
    <property type="molecule type" value="Transcribed_RNA"/>
</dbReference>
<protein>
    <submittedName>
        <fullName evidence="2">Uncharacterized protein</fullName>
    </submittedName>
</protein>
<evidence type="ECO:0000256" key="1">
    <source>
        <dbReference type="SAM" id="MobiDB-lite"/>
    </source>
</evidence>